<proteinExistence type="predicted"/>
<dbReference type="AlphaFoldDB" id="A0A2H9TIB8"/>
<comment type="caution">
    <text evidence="1">The sequence shown here is derived from an EMBL/GenBank/DDBJ whole genome shotgun (WGS) entry which is preliminary data.</text>
</comment>
<accession>A0A2H9TIB8</accession>
<name>A0A2H9TIB8_9FUNG</name>
<sequence length="598" mass="67519">MGNECEMVERVERLVTDFGRACVAFYETCRKRSPGRLDNLQPCQKRRIKPTLVASFGLVGRLDGVEQIEPVFTRTTKDMSNDDNSGPKLHKAWHTDILPLLATSEEVDAGWISLVGLNGMVRCLRSSQQFMESSLEQGLSLLKEPGSFELLELLAIVCAVLKKYSLVLFRLAPSQALVLRENHLFRFCADAELFSRHSLSWARQGSLADNESSDSSLDAVPLAYLDRRDSRNTCDHQLLHANQQKLRDHLLNWIRLHCYAPDGARLASEATRMLHGDNFGWFAELLLHEYEQLANRPRLAKLEERLTKGGDNPVLLFVTWSDSYRLTIALQQVIFTLIETIMAPIIDGTTRAEPKFSNSVIRLTALGRLLAVCTSKQVGRYEDPVLCFVRDSILEAWSGGYLLTVLPWALTWLRDSCHGMAAVTELSKLHFDHPAIKLLLDAFPMDETDFVLPKRQSTNSALTIPLDGEYELCGMERILSNVIPEFKTLLSEISLINITPTPIQVALPPAKPPRKVRPTPSSSPSALQKKLRQWLWWQYPTLREVGEVLGRHLEGRPLPECVNVIWSVVPPLLPPPLNEHERMRDLVIALFLELVQSG</sequence>
<dbReference type="EMBL" id="MTSL01000170">
    <property type="protein sequence ID" value="PJF17504.1"/>
    <property type="molecule type" value="Genomic_DNA"/>
</dbReference>
<reference evidence="1 2" key="1">
    <citation type="submission" date="2016-10" db="EMBL/GenBank/DDBJ databases">
        <title>The genome of Paramicrosporidium saccamoebae is the missing link in understanding Cryptomycota and Microsporidia evolution.</title>
        <authorList>
            <person name="Quandt C.A."/>
            <person name="Beaudet D."/>
            <person name="Corsaro D."/>
            <person name="Michel R."/>
            <person name="Corradi N."/>
            <person name="James T."/>
        </authorList>
    </citation>
    <scope>NUCLEOTIDE SEQUENCE [LARGE SCALE GENOMIC DNA]</scope>
    <source>
        <strain evidence="1 2">KSL3</strain>
    </source>
</reference>
<protein>
    <submittedName>
        <fullName evidence="1">Uncharacterized protein</fullName>
    </submittedName>
</protein>
<dbReference type="Proteomes" id="UP000240830">
    <property type="component" value="Unassembled WGS sequence"/>
</dbReference>
<evidence type="ECO:0000313" key="1">
    <source>
        <dbReference type="EMBL" id="PJF17504.1"/>
    </source>
</evidence>
<keyword evidence="2" id="KW-1185">Reference proteome</keyword>
<gene>
    <name evidence="1" type="ORF">PSACC_02681</name>
</gene>
<organism evidence="1 2">
    <name type="scientific">Paramicrosporidium saccamoebae</name>
    <dbReference type="NCBI Taxonomy" id="1246581"/>
    <lineage>
        <taxon>Eukaryota</taxon>
        <taxon>Fungi</taxon>
        <taxon>Fungi incertae sedis</taxon>
        <taxon>Cryptomycota</taxon>
        <taxon>Cryptomycota incertae sedis</taxon>
        <taxon>Paramicrosporidium</taxon>
    </lineage>
</organism>
<evidence type="ECO:0000313" key="2">
    <source>
        <dbReference type="Proteomes" id="UP000240830"/>
    </source>
</evidence>